<dbReference type="EMBL" id="LNXU01000045">
    <property type="protein sequence ID" value="KTC69653.1"/>
    <property type="molecule type" value="Genomic_DNA"/>
</dbReference>
<dbReference type="AlphaFoldDB" id="A0A0W0RF91"/>
<evidence type="ECO:0000313" key="1">
    <source>
        <dbReference type="EMBL" id="KTC69653.1"/>
    </source>
</evidence>
<accession>A0A0W0RF91</accession>
<reference evidence="1 2" key="1">
    <citation type="submission" date="2015-11" db="EMBL/GenBank/DDBJ databases">
        <title>Genomic analysis of 38 Legionella species identifies large and diverse effector repertoires.</title>
        <authorList>
            <person name="Burstein D."/>
            <person name="Amaro F."/>
            <person name="Zusman T."/>
            <person name="Lifshitz Z."/>
            <person name="Cohen O."/>
            <person name="Gilbert J.A."/>
            <person name="Pupko T."/>
            <person name="Shuman H.A."/>
            <person name="Segal G."/>
        </authorList>
    </citation>
    <scope>NUCLEOTIDE SEQUENCE [LARGE SCALE GENOMIC DNA]</scope>
    <source>
        <strain evidence="1 2">WIGA</strain>
    </source>
</reference>
<gene>
    <name evidence="1" type="ORF">Lboz_3169</name>
</gene>
<dbReference type="RefSeq" id="WP_058460713.1">
    <property type="nucleotide sequence ID" value="NZ_CAAAIY010000007.1"/>
</dbReference>
<dbReference type="OrthoDB" id="5636697at2"/>
<dbReference type="STRING" id="447.Lboz_3169"/>
<sequence length="192" mass="22422">MNQFKFLKTIHIEYQLKLYELVAASIQKESAALESKKNINELTIDEMHALEFYKQSQQTLVESTFLQIYAKLEEALYYECTPLLIKKNASISRFEPILSEQGCTIDSKHWKMLVNISKIRNCLLHGNGRLDPDRYGVDTKETIHSLNLDANIPVIEIIHLKDHKEEISKMKLNEAFLHYCFTKIKDFVQSQK</sequence>
<name>A0A0W0RF91_LEGBO</name>
<evidence type="ECO:0008006" key="3">
    <source>
        <dbReference type="Google" id="ProtNLM"/>
    </source>
</evidence>
<dbReference type="Proteomes" id="UP000054695">
    <property type="component" value="Unassembled WGS sequence"/>
</dbReference>
<proteinExistence type="predicted"/>
<dbReference type="PATRIC" id="fig|447.4.peg.3385"/>
<evidence type="ECO:0000313" key="2">
    <source>
        <dbReference type="Proteomes" id="UP000054695"/>
    </source>
</evidence>
<comment type="caution">
    <text evidence="1">The sequence shown here is derived from an EMBL/GenBank/DDBJ whole genome shotgun (WGS) entry which is preliminary data.</text>
</comment>
<organism evidence="1 2">
    <name type="scientific">Legionella bozemanae</name>
    <name type="common">Fluoribacter bozemanae</name>
    <dbReference type="NCBI Taxonomy" id="447"/>
    <lineage>
        <taxon>Bacteria</taxon>
        <taxon>Pseudomonadati</taxon>
        <taxon>Pseudomonadota</taxon>
        <taxon>Gammaproteobacteria</taxon>
        <taxon>Legionellales</taxon>
        <taxon>Legionellaceae</taxon>
        <taxon>Legionella</taxon>
    </lineage>
</organism>
<protein>
    <recommendedName>
        <fullName evidence="3">MAE-28990/MAE-18760-like HEPN domain-containing protein</fullName>
    </recommendedName>
</protein>
<keyword evidence="2" id="KW-1185">Reference proteome</keyword>